<dbReference type="AlphaFoldDB" id="F4NS52"/>
<protein>
    <submittedName>
        <fullName evidence="2">Uncharacterized protein</fullName>
    </submittedName>
</protein>
<name>F4NS52_BATDJ</name>
<organism evidence="2 3">
    <name type="scientific">Batrachochytrium dendrobatidis (strain JAM81 / FGSC 10211)</name>
    <name type="common">Frog chytrid fungus</name>
    <dbReference type="NCBI Taxonomy" id="684364"/>
    <lineage>
        <taxon>Eukaryota</taxon>
        <taxon>Fungi</taxon>
        <taxon>Fungi incertae sedis</taxon>
        <taxon>Chytridiomycota</taxon>
        <taxon>Chytridiomycota incertae sedis</taxon>
        <taxon>Chytridiomycetes</taxon>
        <taxon>Rhizophydiales</taxon>
        <taxon>Rhizophydiales incertae sedis</taxon>
        <taxon>Batrachochytrium</taxon>
    </lineage>
</organism>
<feature type="region of interest" description="Disordered" evidence="1">
    <location>
        <begin position="497"/>
        <end position="519"/>
    </location>
</feature>
<dbReference type="PANTHER" id="PTHR21580">
    <property type="entry name" value="SHIPPO-1-RELATED"/>
    <property type="match status" value="1"/>
</dbReference>
<evidence type="ECO:0000256" key="1">
    <source>
        <dbReference type="SAM" id="MobiDB-lite"/>
    </source>
</evidence>
<dbReference type="InParanoid" id="F4NS52"/>
<accession>F4NS52</accession>
<dbReference type="HOGENOM" id="CLU_490866_0_0_1"/>
<dbReference type="InterPro" id="IPR010736">
    <property type="entry name" value="SHIPPO-rpt"/>
</dbReference>
<evidence type="ECO:0000313" key="2">
    <source>
        <dbReference type="EMBL" id="EGF84223.1"/>
    </source>
</evidence>
<feature type="region of interest" description="Disordered" evidence="1">
    <location>
        <begin position="386"/>
        <end position="412"/>
    </location>
</feature>
<feature type="compositionally biased region" description="Basic and acidic residues" evidence="1">
    <location>
        <begin position="16"/>
        <end position="27"/>
    </location>
</feature>
<dbReference type="EMBL" id="GL882879">
    <property type="protein sequence ID" value="EGF84223.1"/>
    <property type="molecule type" value="Genomic_DNA"/>
</dbReference>
<gene>
    <name evidence="2" type="ORF">BATDEDRAFT_85359</name>
</gene>
<dbReference type="InterPro" id="IPR051291">
    <property type="entry name" value="CIMAP"/>
</dbReference>
<keyword evidence="3" id="KW-1185">Reference proteome</keyword>
<dbReference type="OrthoDB" id="429991at2759"/>
<dbReference type="PANTHER" id="PTHR21580:SF28">
    <property type="entry name" value="BOREALIN N-TERMINAL DOMAIN-CONTAINING PROTEIN-RELATED"/>
    <property type="match status" value="1"/>
</dbReference>
<evidence type="ECO:0000313" key="3">
    <source>
        <dbReference type="Proteomes" id="UP000007241"/>
    </source>
</evidence>
<sequence>MPSKSESMPDCAAATRESDTNEPRKGNTVEPEEITPSTPPAHEEDGAYIEESTTNSKRSSVNIKSRRQAHAPELTTSVHNQHVDHPPHVFEARRRIKNLGVMGRSPMGEYISTTSPLSQLAVPTPGPLDYEPKLYQSGVQYSILGKHAAVKEEKINIGPGPSKYDVRPILLPYCDAPHWSFGHKLADQKVKNDTPSPFAYTDTHNAFGKNNLSYTMSGRFSHSENETPGPDRYLPRSEFGPTGIKPKYSFGLKSFTIEDSTPGPLDYSIPSCPPDAVKGPSFTMRRRLDDLSLQKDTKPGPNEYYPKLPASEKMASLKGMHKETKSLKTPGPANYIIPANISSGPHYTLIARNIPYQDSNYIGPYPGPTDYNPEIKLTFSKGPTFSLGARPKSSKNPSDDIPGPNAYHPLDRQIRGNRHPKVTIKGRRSTTIDVTPGPADYNSHTQIANPTVAQLARNSTLSKAGANCLAERIKSKVVETPGPADYQLKPALIVKKSGPKYSPQKHTESQKVNQTPGPNAYYIQPKKNGGYITMKSRPSPFVMVFPSNRINTLRV</sequence>
<feature type="compositionally biased region" description="Polar residues" evidence="1">
    <location>
        <begin position="51"/>
        <end position="63"/>
    </location>
</feature>
<feature type="region of interest" description="Disordered" evidence="1">
    <location>
        <begin position="1"/>
        <end position="87"/>
    </location>
</feature>
<dbReference type="GeneID" id="18242038"/>
<dbReference type="OMA" id="PNHYNIR"/>
<reference evidence="2 3" key="1">
    <citation type="submission" date="2009-12" db="EMBL/GenBank/DDBJ databases">
        <title>The draft genome of Batrachochytrium dendrobatidis.</title>
        <authorList>
            <consortium name="US DOE Joint Genome Institute (JGI-PGF)"/>
            <person name="Kuo A."/>
            <person name="Salamov A."/>
            <person name="Schmutz J."/>
            <person name="Lucas S."/>
            <person name="Pitluck S."/>
            <person name="Rosenblum E."/>
            <person name="Stajich J."/>
            <person name="Eisen M."/>
            <person name="Grigoriev I.V."/>
        </authorList>
    </citation>
    <scope>NUCLEOTIDE SEQUENCE [LARGE SCALE GENOMIC DNA]</scope>
    <source>
        <strain evidence="3">JAM81 / FGSC 10211</strain>
    </source>
</reference>
<dbReference type="Proteomes" id="UP000007241">
    <property type="component" value="Unassembled WGS sequence"/>
</dbReference>
<dbReference type="RefSeq" id="XP_006676378.1">
    <property type="nucleotide sequence ID" value="XM_006676315.1"/>
</dbReference>
<proteinExistence type="predicted"/>
<dbReference type="Pfam" id="PF07004">
    <property type="entry name" value="SHIPPO-rpt"/>
    <property type="match status" value="6"/>
</dbReference>